<evidence type="ECO:0000313" key="2">
    <source>
        <dbReference type="EMBL" id="DAG01877.1"/>
    </source>
</evidence>
<dbReference type="EMBL" id="BK016199">
    <property type="protein sequence ID" value="DAG01877.1"/>
    <property type="molecule type" value="Genomic_DNA"/>
</dbReference>
<name>A0A8S5V590_9CAUD</name>
<dbReference type="SUPFAM" id="SSF88874">
    <property type="entry name" value="Receptor-binding domain of short tail fibre protein gp12"/>
    <property type="match status" value="1"/>
</dbReference>
<dbReference type="CDD" id="cd22641">
    <property type="entry name" value="C24-like"/>
    <property type="match status" value="1"/>
</dbReference>
<evidence type="ECO:0000259" key="1">
    <source>
        <dbReference type="Pfam" id="PF21939"/>
    </source>
</evidence>
<proteinExistence type="predicted"/>
<reference evidence="2" key="1">
    <citation type="journal article" date="2021" name="Proc. Natl. Acad. Sci. U.S.A.">
        <title>A Catalog of Tens of Thousands of Viruses from Human Metagenomes Reveals Hidden Associations with Chronic Diseases.</title>
        <authorList>
            <person name="Tisza M.J."/>
            <person name="Buck C.B."/>
        </authorList>
    </citation>
    <scope>NUCLEOTIDE SEQUENCE</scope>
    <source>
        <strain evidence="2">CtYaH2</strain>
    </source>
</reference>
<accession>A0A8S5V590</accession>
<protein>
    <submittedName>
        <fullName evidence="2">Baseplate protein</fullName>
    </submittedName>
</protein>
<sequence>MNSINVNQTGGFPLTTDVLSYMQNAYKIFNAMSGISGDLIILSGCEVVGNTVSDGVVAIEGEIYPFQGTTLGSHVFIKEVNTSKIFEDGSQKTVLVEKVATFGSSTKSYPWESFRRVLSNRQIEEKSFTEETSLLKRLEKLEERVKKTVPLGLVAIWGKPANIPLPEGWREYEPLRGRMAVGQDIADNDLGVIGRTGGEKMHRLTIAEMPLHTHNYNDIYYSEAWGTVYLPGSIGSEETDYDNKGYDMTRTSAGTGGDQPHNNMPPYRVVQFIEYVGF</sequence>
<feature type="domain" description="Baseplate structural protein Gp10 C-terminal" evidence="1">
    <location>
        <begin position="176"/>
        <end position="270"/>
    </location>
</feature>
<dbReference type="Pfam" id="PF21939">
    <property type="entry name" value="Gp10_C"/>
    <property type="match status" value="1"/>
</dbReference>
<dbReference type="InterPro" id="IPR053827">
    <property type="entry name" value="Gp10_C"/>
</dbReference>
<organism evidence="2">
    <name type="scientific">Siphoviridae sp. ctYaH2</name>
    <dbReference type="NCBI Taxonomy" id="2825549"/>
    <lineage>
        <taxon>Viruses</taxon>
        <taxon>Duplodnaviria</taxon>
        <taxon>Heunggongvirae</taxon>
        <taxon>Uroviricota</taxon>
        <taxon>Caudoviricetes</taxon>
    </lineage>
</organism>